<feature type="region of interest" description="Disordered" evidence="1">
    <location>
        <begin position="680"/>
        <end position="705"/>
    </location>
</feature>
<dbReference type="AlphaFoldDB" id="A0A937G622"/>
<comment type="caution">
    <text evidence="2">The sequence shown here is derived from an EMBL/GenBank/DDBJ whole genome shotgun (WGS) entry which is preliminary data.</text>
</comment>
<gene>
    <name evidence="2" type="ORF">JMN32_22485</name>
</gene>
<sequence length="1185" mass="133305">MIKYGFFIAGLLICSFTNYGQVSPIYEKVIPPSPEATSIAKYGNTPISYNTGTPNISIPVYTIKGEDIELPISLTYDTKGHKVEDVASWVGLGWTLSAGGVIARTVRGRPDEHNFGYFNQRDRWETLKDQVYNTDNFVGHAKYQFQTDVASGKFGLTPDAFTFNFGGYSGTITFKYINDGSGFEFYPMVSPFQDIKIQHPFEGTTNGNWIISTPDGLRYTFSDKETNDTRSTNGLVVSAWYLSTIESINTHEKVIFNYGTNGTHVVDNGNMYQVSTTTLQGTGNSSSCEYPDPYIETDDPDHVTTLYLSSIFYYPDISIQNDSYIKVTLNSVAGRSCERVVNYTPILRKLNNILVNSHQPGGASSLIKNVDFEYGVYGNPADCNSSNRLRLDAVTESGKPPYQFEYSSNTLPEYGFMSDHWGYWNGEGRPANNSFIPKLSREYEKLYINNGLASANRETSHIYSLVGLLSKITYPTGGSTMFEFETHSGQGYIDNYHLPTVISVTAKSDIENHGTMSADELAFRELWNDGDTEIPDGMPNVRLMRFTIDEGQYVKVSYSISPSANYQEPIGARLYNWPVVDKLQPISFNPAIEKFLPAGNYVLVAMVGENHNGVTVSASMDYYKVVDNYFVKDRYYGGARIKKITDYDPVDPDNPVITEFRYYKDYAKFLTTGNSGDGLAWEGPLPTDNNGTVGGTSAEEEPQPTSSATIFYSPEYFVDDICDGQLIVSAYSSHPFGLIKGHHIGYSEVAVIRNGGENYDNGITIYKFINSPNPDVRDLQKEEAHYDADLNLLNKTIYEYADSYSENTTGFIFKIDQVRVLFDDGEGSLHYYYFSDKMPETNYNYGAFWRHLIKQSDYSYTLNGGEYLKETSFEYGTENYNFKNQVHYQFLTKQTETINGGVLNSYYLYPPQYSGTLYTQMINDYNYSHLIKSYSEVEPENGTPQVIAGNSYDYQKIGDRYVPEKEYVLNRETLQYETNRVFAHDTKGKLVGIRNLRNGINTAYLCDARGRNLVAAVKNALPEQVEYCSFEMFTRSTWTIGNTIEDTDAVTGNLVKDLNSGTVTFAGGLAAGTYKVTLFAKNGSVTINGVQKNAASEWTFLTWEVSNGAFAISGTATIDEVRVMPLNAYVQFNTFKVDDFIGVNSKSDPNGISTYFKYDSQHRLDHIRDNNKNITTKYEYGYYND</sequence>
<dbReference type="Proteomes" id="UP000614216">
    <property type="component" value="Unassembled WGS sequence"/>
</dbReference>
<dbReference type="RefSeq" id="WP_202858626.1">
    <property type="nucleotide sequence ID" value="NZ_JAEUGD010000066.1"/>
</dbReference>
<keyword evidence="3" id="KW-1185">Reference proteome</keyword>
<accession>A0A937G622</accession>
<evidence type="ECO:0000313" key="2">
    <source>
        <dbReference type="EMBL" id="MBL6449096.1"/>
    </source>
</evidence>
<evidence type="ECO:0000313" key="3">
    <source>
        <dbReference type="Proteomes" id="UP000614216"/>
    </source>
</evidence>
<dbReference type="EMBL" id="JAEUGD010000066">
    <property type="protein sequence ID" value="MBL6449096.1"/>
    <property type="molecule type" value="Genomic_DNA"/>
</dbReference>
<evidence type="ECO:0000256" key="1">
    <source>
        <dbReference type="SAM" id="MobiDB-lite"/>
    </source>
</evidence>
<proteinExistence type="predicted"/>
<name>A0A937G622_9BACT</name>
<reference evidence="2" key="1">
    <citation type="submission" date="2021-01" db="EMBL/GenBank/DDBJ databases">
        <title>Fulvivirga kasyanovii gen. nov., sp nov., a novel member of the phylum Bacteroidetes isolated from seawater in a mussel farm.</title>
        <authorList>
            <person name="Zhao L.-H."/>
            <person name="Wang Z.-J."/>
        </authorList>
    </citation>
    <scope>NUCLEOTIDE SEQUENCE</scope>
    <source>
        <strain evidence="2">29W222</strain>
    </source>
</reference>
<organism evidence="2 3">
    <name type="scientific">Fulvivirga marina</name>
    <dbReference type="NCBI Taxonomy" id="2494733"/>
    <lineage>
        <taxon>Bacteria</taxon>
        <taxon>Pseudomonadati</taxon>
        <taxon>Bacteroidota</taxon>
        <taxon>Cytophagia</taxon>
        <taxon>Cytophagales</taxon>
        <taxon>Fulvivirgaceae</taxon>
        <taxon>Fulvivirga</taxon>
    </lineage>
</organism>
<protein>
    <recommendedName>
        <fullName evidence="4">YD repeat-containing protein</fullName>
    </recommendedName>
</protein>
<evidence type="ECO:0008006" key="4">
    <source>
        <dbReference type="Google" id="ProtNLM"/>
    </source>
</evidence>